<accession>A0A4V3I655</accession>
<reference evidence="3 4" key="1">
    <citation type="submission" date="2019-03" db="EMBL/GenBank/DDBJ databases">
        <title>Genomics of glacier-inhabiting Cryobacterium strains.</title>
        <authorList>
            <person name="Liu Q."/>
            <person name="Xin Y.-H."/>
        </authorList>
    </citation>
    <scope>NUCLEOTIDE SEQUENCE [LARGE SCALE GENOMIC DNA]</scope>
    <source>
        <strain evidence="3 4">Sr47</strain>
    </source>
</reference>
<feature type="region of interest" description="Disordered" evidence="1">
    <location>
        <begin position="1"/>
        <end position="27"/>
    </location>
</feature>
<gene>
    <name evidence="3" type="ORF">E3O23_17275</name>
</gene>
<proteinExistence type="predicted"/>
<protein>
    <recommendedName>
        <fullName evidence="5">DUF4190 domain-containing protein</fullName>
    </recommendedName>
</protein>
<name>A0A4V3I655_9MICO</name>
<dbReference type="AlphaFoldDB" id="A0A4V3I655"/>
<keyword evidence="4" id="KW-1185">Reference proteome</keyword>
<feature type="transmembrane region" description="Helical" evidence="2">
    <location>
        <begin position="43"/>
        <end position="69"/>
    </location>
</feature>
<evidence type="ECO:0008006" key="5">
    <source>
        <dbReference type="Google" id="ProtNLM"/>
    </source>
</evidence>
<dbReference type="Proteomes" id="UP000297866">
    <property type="component" value="Unassembled WGS sequence"/>
</dbReference>
<feature type="transmembrane region" description="Helical" evidence="2">
    <location>
        <begin position="81"/>
        <end position="109"/>
    </location>
</feature>
<dbReference type="OrthoDB" id="9942960at2"/>
<feature type="compositionally biased region" description="Polar residues" evidence="1">
    <location>
        <begin position="1"/>
        <end position="11"/>
    </location>
</feature>
<evidence type="ECO:0000256" key="1">
    <source>
        <dbReference type="SAM" id="MobiDB-lite"/>
    </source>
</evidence>
<organism evidence="3 4">
    <name type="scientific">Cryobacterium tagatosivorans</name>
    <dbReference type="NCBI Taxonomy" id="1259199"/>
    <lineage>
        <taxon>Bacteria</taxon>
        <taxon>Bacillati</taxon>
        <taxon>Actinomycetota</taxon>
        <taxon>Actinomycetes</taxon>
        <taxon>Micrococcales</taxon>
        <taxon>Microbacteriaceae</taxon>
        <taxon>Cryobacterium</taxon>
    </lineage>
</organism>
<sequence length="113" mass="11044">MSNGGEYTGSATRLPAGQTHPGGIVPDHRDAAGVATVAANTRVAAITGIVLGVIPALSLIGLIVSIVALAGYRKAGARPTLALIGIVVSAVVLVGFGVYLLMLGGLLAASQGS</sequence>
<keyword evidence="2" id="KW-1133">Transmembrane helix</keyword>
<keyword evidence="2" id="KW-0812">Transmembrane</keyword>
<dbReference type="RefSeq" id="WP_134493204.1">
    <property type="nucleotide sequence ID" value="NZ_SOEZ01000079.1"/>
</dbReference>
<comment type="caution">
    <text evidence="3">The sequence shown here is derived from an EMBL/GenBank/DDBJ whole genome shotgun (WGS) entry which is preliminary data.</text>
</comment>
<evidence type="ECO:0000256" key="2">
    <source>
        <dbReference type="SAM" id="Phobius"/>
    </source>
</evidence>
<evidence type="ECO:0000313" key="4">
    <source>
        <dbReference type="Proteomes" id="UP000297866"/>
    </source>
</evidence>
<evidence type="ECO:0000313" key="3">
    <source>
        <dbReference type="EMBL" id="TFB46533.1"/>
    </source>
</evidence>
<keyword evidence="2" id="KW-0472">Membrane</keyword>
<dbReference type="EMBL" id="SOEZ01000079">
    <property type="protein sequence ID" value="TFB46533.1"/>
    <property type="molecule type" value="Genomic_DNA"/>
</dbReference>